<proteinExistence type="predicted"/>
<reference evidence="1" key="1">
    <citation type="submission" date="2013-07" db="EMBL/GenBank/DDBJ databases">
        <title>The genome of an arbuscular mycorrhizal fungus provides insights into the evolution of the oldest plant symbiosis.</title>
        <authorList>
            <consortium name="DOE Joint Genome Institute"/>
            <person name="Tisserant E."/>
            <person name="Malbreil M."/>
            <person name="Kuo A."/>
            <person name="Kohler A."/>
            <person name="Symeonidi A."/>
            <person name="Balestrini R."/>
            <person name="Charron P."/>
            <person name="Duensing N."/>
            <person name="Frei-dit-Frey N."/>
            <person name="Gianinazzi-Pearson V."/>
            <person name="Gilbert B."/>
            <person name="Handa Y."/>
            <person name="Hijri M."/>
            <person name="Kaul R."/>
            <person name="Kawaguchi M."/>
            <person name="Krajinski F."/>
            <person name="Lammers P."/>
            <person name="Lapierre D."/>
            <person name="Masclaux F.G."/>
            <person name="Murat C."/>
            <person name="Morin E."/>
            <person name="Ndikumana S."/>
            <person name="Pagni M."/>
            <person name="Petitpierre D."/>
            <person name="Requena N."/>
            <person name="Rosikiewicz P."/>
            <person name="Riley R."/>
            <person name="Saito K."/>
            <person name="San Clemente H."/>
            <person name="Shapiro H."/>
            <person name="van Tuinen D."/>
            <person name="Becard G."/>
            <person name="Bonfante P."/>
            <person name="Paszkowski U."/>
            <person name="Shachar-Hill Y."/>
            <person name="Young J.P."/>
            <person name="Sanders I.R."/>
            <person name="Henrissat B."/>
            <person name="Rensing S.A."/>
            <person name="Grigoriev I.V."/>
            <person name="Corradi N."/>
            <person name="Roux C."/>
            <person name="Martin F."/>
        </authorList>
    </citation>
    <scope>NUCLEOTIDE SEQUENCE</scope>
    <source>
        <strain evidence="1">DAOM 197198</strain>
    </source>
</reference>
<evidence type="ECO:0000313" key="1">
    <source>
        <dbReference type="EMBL" id="ESA19390.1"/>
    </source>
</evidence>
<gene>
    <name evidence="1" type="ORF">GLOINDRAFT_92917</name>
</gene>
<dbReference type="AlphaFoldDB" id="U9UG60"/>
<dbReference type="HOGENOM" id="CLU_2224565_0_0_1"/>
<protein>
    <submittedName>
        <fullName evidence="1">Uncharacterized protein</fullName>
    </submittedName>
</protein>
<organism evidence="1">
    <name type="scientific">Rhizophagus irregularis (strain DAOM 181602 / DAOM 197198 / MUCL 43194)</name>
    <name type="common">Arbuscular mycorrhizal fungus</name>
    <name type="synonym">Glomus intraradices</name>
    <dbReference type="NCBI Taxonomy" id="747089"/>
    <lineage>
        <taxon>Eukaryota</taxon>
        <taxon>Fungi</taxon>
        <taxon>Fungi incertae sedis</taxon>
        <taxon>Mucoromycota</taxon>
        <taxon>Glomeromycotina</taxon>
        <taxon>Glomeromycetes</taxon>
        <taxon>Glomerales</taxon>
        <taxon>Glomeraceae</taxon>
        <taxon>Rhizophagus</taxon>
    </lineage>
</organism>
<dbReference type="EMBL" id="KI278282">
    <property type="protein sequence ID" value="ESA19390.1"/>
    <property type="molecule type" value="Genomic_DNA"/>
</dbReference>
<accession>U9UG60</accession>
<name>U9UG60_RHIID</name>
<sequence>MGNGAPKYVTQLFDYGPSITSKIMQQISYGSVTNAFSRLCVPNLEQMVTILSKHLDLPLSIMSTLGLRAGLFVIYKSKSGEFASGSVATLTMSFYSDDILRLVHLR</sequence>